<dbReference type="EMBL" id="JBBKZS010000006">
    <property type="protein sequence ID" value="MEJ8856231.1"/>
    <property type="molecule type" value="Genomic_DNA"/>
</dbReference>
<evidence type="ECO:0000313" key="2">
    <source>
        <dbReference type="EMBL" id="MEJ8856231.1"/>
    </source>
</evidence>
<reference evidence="2 3" key="1">
    <citation type="submission" date="2024-03" db="EMBL/GenBank/DDBJ databases">
        <title>Novel species of the genus Variovorax.</title>
        <authorList>
            <person name="Liu Q."/>
            <person name="Xin Y.-H."/>
        </authorList>
    </citation>
    <scope>NUCLEOTIDE SEQUENCE [LARGE SCALE GENOMIC DNA]</scope>
    <source>
        <strain evidence="2 3">KACC 18901</strain>
    </source>
</reference>
<evidence type="ECO:0000256" key="1">
    <source>
        <dbReference type="SAM" id="MobiDB-lite"/>
    </source>
</evidence>
<accession>A0ABU8X943</accession>
<gene>
    <name evidence="2" type="ORF">WKW79_16750</name>
</gene>
<dbReference type="RefSeq" id="WP_340336300.1">
    <property type="nucleotide sequence ID" value="NZ_JBBKZS010000006.1"/>
</dbReference>
<proteinExistence type="predicted"/>
<comment type="caution">
    <text evidence="2">The sequence shown here is derived from an EMBL/GenBank/DDBJ whole genome shotgun (WGS) entry which is preliminary data.</text>
</comment>
<feature type="region of interest" description="Disordered" evidence="1">
    <location>
        <begin position="1"/>
        <end position="32"/>
    </location>
</feature>
<protein>
    <submittedName>
        <fullName evidence="2">Uncharacterized protein</fullName>
    </submittedName>
</protein>
<dbReference type="Proteomes" id="UP001367030">
    <property type="component" value="Unassembled WGS sequence"/>
</dbReference>
<organism evidence="2 3">
    <name type="scientific">Variovorax robiniae</name>
    <dbReference type="NCBI Taxonomy" id="1836199"/>
    <lineage>
        <taxon>Bacteria</taxon>
        <taxon>Pseudomonadati</taxon>
        <taxon>Pseudomonadota</taxon>
        <taxon>Betaproteobacteria</taxon>
        <taxon>Burkholderiales</taxon>
        <taxon>Comamonadaceae</taxon>
        <taxon>Variovorax</taxon>
    </lineage>
</organism>
<evidence type="ECO:0000313" key="3">
    <source>
        <dbReference type="Proteomes" id="UP001367030"/>
    </source>
</evidence>
<sequence>MRAPVSGPIKRQQGQATALPRQPAECRSGSSPVALACADYSNKEGRRLRADYNNQRLQHAFTQQAADGGARQRLFEAD</sequence>
<name>A0ABU8X943_9BURK</name>
<keyword evidence="3" id="KW-1185">Reference proteome</keyword>